<sequence>MPIPAHRNLPIKSTILISRSGNSCLRILSLLIKQGRDHLIDLFYEANIYDRYLTRGENDQDLREKLVGVERHAEVETIIGDFNREKWKWCPLNLTLDMDENLQGTKVIPPFCLKIKLSEKGGTASIYWVAVQKDLISDNALALALQDSIYTDDEFGQCYQMVLKSYCGNKREFELEKEAFSGLQSNDQIPILKYLGSYTHDYGEGKGFGKTYNLLLEYGENDLYQTWADETNVPPVQAQDILQNWRSIFDIAKAIRHVHHLEIRRGKDQPWRFHGWHADIKPDNILSVRGRLKLADFGFSSFAPVIEGHGGSEPKDVIRGFSDTYGAPEVSRMEQPDGTLSGVSQAIDAWSFGCVLSVAATWVVLGWPGVRQYERLRQLAPTNNKDGVAFDRFHNGSDVLPEVEKWHDYLREHLRLSDTTTGPVLDLIEHKLLRANPAARHNMEDLCQTLEELSDSAKYRIQSLRKLSEDTDPVVMMALKEIEEEALIQRSSEPKTNLLQQPLLQCNPRERACMQVDKEEMIRNKPLGQTMYRRQILESTADPIAEPFIPNPHGVAKPILTQMEPDVEGLLPIGTTTVRSALTNRRPKGSANPHTSNMSRRRVSIQILDREHGARTSFEKTSKTEALESKDSVKAADTEESVRSAIIASPSRRHHQSAPTIPTIPDTLVQASVTDPGASVASEGIFDTRVSQKPEPENIESIMKLSPIPQVAYVAQLPPEVQLPQGCCATSNQADTDTEKLLVGAECNQKEDEIHRAETSSGSYMREPIVQPTMRPSASEKTRWRRFIELLKKHARPAVQPGHQRIEWQCYCGDQMYGDYNKKNPVALQNFASRLQRLAHVTDPIDTSGESLDVDCKELASKPEQDTDSSPNHRGSGSGTTSNVNHNSVQSIPPVLSPQSSQLSTGTNLSSTITHSNGQSSSATSISQSGMRRQFFELCVDTYGSERATYLDEIDITKVQNDAELFHKINESYKRLRGPRLRRLLLRPTHVHFVRFGVRKRHRACILEYPFAIPPEHEVRAGRYHYYECPLDTIPMDHNSFLHYMKKHRRGELANPSHINFDGDAIFLQRLPKKVGNSIFAHSQSTLPMGWGVHIIEDLHKEAMAWILCFLIVLSFVISILYIHYWKTQEQGFAIGQWVLGALAIAVSAVYFHFTEQ</sequence>
<keyword evidence="2" id="KW-0812">Transmembrane</keyword>
<feature type="compositionally biased region" description="Low complexity" evidence="1">
    <location>
        <begin position="888"/>
        <end position="904"/>
    </location>
</feature>
<feature type="region of interest" description="Disordered" evidence="1">
    <location>
        <begin position="609"/>
        <end position="640"/>
    </location>
</feature>
<dbReference type="AlphaFoldDB" id="A0A4V1WP39"/>
<evidence type="ECO:0000313" key="5">
    <source>
        <dbReference type="Proteomes" id="UP000292402"/>
    </source>
</evidence>
<dbReference type="EMBL" id="PDXA01000005">
    <property type="protein sequence ID" value="RYN58194.1"/>
    <property type="molecule type" value="Genomic_DNA"/>
</dbReference>
<feature type="region of interest" description="Disordered" evidence="1">
    <location>
        <begin position="859"/>
        <end position="927"/>
    </location>
</feature>
<dbReference type="PANTHER" id="PTHR24359">
    <property type="entry name" value="SERINE/THREONINE-PROTEIN KINASE SBK1"/>
    <property type="match status" value="1"/>
</dbReference>
<organism evidence="4 5">
    <name type="scientific">Alternaria tenuissima</name>
    <dbReference type="NCBI Taxonomy" id="119927"/>
    <lineage>
        <taxon>Eukaryota</taxon>
        <taxon>Fungi</taxon>
        <taxon>Dikarya</taxon>
        <taxon>Ascomycota</taxon>
        <taxon>Pezizomycotina</taxon>
        <taxon>Dothideomycetes</taxon>
        <taxon>Pleosporomycetidae</taxon>
        <taxon>Pleosporales</taxon>
        <taxon>Pleosporineae</taxon>
        <taxon>Pleosporaceae</taxon>
        <taxon>Alternaria</taxon>
        <taxon>Alternaria sect. Alternaria</taxon>
        <taxon>Alternaria alternata complex</taxon>
    </lineage>
</organism>
<name>A0A4V1WP39_9PLEO</name>
<keyword evidence="2" id="KW-0472">Membrane</keyword>
<feature type="compositionally biased region" description="Polar residues" evidence="1">
    <location>
        <begin position="868"/>
        <end position="887"/>
    </location>
</feature>
<dbReference type="GO" id="GO:0005524">
    <property type="term" value="F:ATP binding"/>
    <property type="evidence" value="ECO:0007669"/>
    <property type="project" value="InterPro"/>
</dbReference>
<dbReference type="SMART" id="SM00220">
    <property type="entry name" value="S_TKc"/>
    <property type="match status" value="1"/>
</dbReference>
<dbReference type="PANTHER" id="PTHR24359:SF1">
    <property type="entry name" value="INHIBITOR OF NUCLEAR FACTOR KAPPA-B KINASE EPSILON SUBUNIT HOMOLOG 1-RELATED"/>
    <property type="match status" value="1"/>
</dbReference>
<gene>
    <name evidence="4" type="ORF">AA0114_g2153</name>
</gene>
<keyword evidence="2" id="KW-1133">Transmembrane helix</keyword>
<dbReference type="SUPFAM" id="SSF56112">
    <property type="entry name" value="Protein kinase-like (PK-like)"/>
    <property type="match status" value="1"/>
</dbReference>
<evidence type="ECO:0000313" key="4">
    <source>
        <dbReference type="EMBL" id="RYN58194.1"/>
    </source>
</evidence>
<feature type="domain" description="Protein kinase" evidence="3">
    <location>
        <begin position="115"/>
        <end position="453"/>
    </location>
</feature>
<feature type="compositionally biased region" description="Low complexity" evidence="1">
    <location>
        <begin position="916"/>
        <end position="927"/>
    </location>
</feature>
<dbReference type="PROSITE" id="PS50011">
    <property type="entry name" value="PROTEIN_KINASE_DOM"/>
    <property type="match status" value="1"/>
</dbReference>
<evidence type="ECO:0000256" key="2">
    <source>
        <dbReference type="SAM" id="Phobius"/>
    </source>
</evidence>
<protein>
    <recommendedName>
        <fullName evidence="3">Protein kinase domain-containing protein</fullName>
    </recommendedName>
</protein>
<evidence type="ECO:0000259" key="3">
    <source>
        <dbReference type="PROSITE" id="PS50011"/>
    </source>
</evidence>
<dbReference type="InterPro" id="IPR000719">
    <property type="entry name" value="Prot_kinase_dom"/>
</dbReference>
<comment type="caution">
    <text evidence="4">The sequence shown here is derived from an EMBL/GenBank/DDBJ whole genome shotgun (WGS) entry which is preliminary data.</text>
</comment>
<dbReference type="Pfam" id="PF00069">
    <property type="entry name" value="Pkinase"/>
    <property type="match status" value="1"/>
</dbReference>
<dbReference type="Gene3D" id="1.10.510.10">
    <property type="entry name" value="Transferase(Phosphotransferase) domain 1"/>
    <property type="match status" value="1"/>
</dbReference>
<accession>A0A4V1WP39</accession>
<dbReference type="Proteomes" id="UP000292402">
    <property type="component" value="Unassembled WGS sequence"/>
</dbReference>
<reference evidence="5" key="1">
    <citation type="journal article" date="2019" name="bioRxiv">
        <title>Genomics, evolutionary history and diagnostics of the Alternaria alternata species group including apple and Asian pear pathotypes.</title>
        <authorList>
            <person name="Armitage A.D."/>
            <person name="Cockerton H.M."/>
            <person name="Sreenivasaprasad S."/>
            <person name="Woodhall J.W."/>
            <person name="Lane C.R."/>
            <person name="Harrison R.J."/>
            <person name="Clarkson J.P."/>
        </authorList>
    </citation>
    <scope>NUCLEOTIDE SEQUENCE [LARGE SCALE GENOMIC DNA]</scope>
    <source>
        <strain evidence="5">FERA 1082</strain>
    </source>
</reference>
<feature type="transmembrane region" description="Helical" evidence="2">
    <location>
        <begin position="1103"/>
        <end position="1123"/>
    </location>
</feature>
<evidence type="ECO:0000256" key="1">
    <source>
        <dbReference type="SAM" id="MobiDB-lite"/>
    </source>
</evidence>
<feature type="compositionally biased region" description="Polar residues" evidence="1">
    <location>
        <begin position="905"/>
        <end position="915"/>
    </location>
</feature>
<feature type="transmembrane region" description="Helical" evidence="2">
    <location>
        <begin position="1135"/>
        <end position="1154"/>
    </location>
</feature>
<dbReference type="GO" id="GO:0004674">
    <property type="term" value="F:protein serine/threonine kinase activity"/>
    <property type="evidence" value="ECO:0007669"/>
    <property type="project" value="TreeGrafter"/>
</dbReference>
<dbReference type="InterPro" id="IPR011009">
    <property type="entry name" value="Kinase-like_dom_sf"/>
</dbReference>
<proteinExistence type="predicted"/>